<proteinExistence type="predicted"/>
<dbReference type="Pfam" id="PF09931">
    <property type="entry name" value="Phage_phiJL001_Gp84_N"/>
    <property type="match status" value="1"/>
</dbReference>
<accession>A0A2P7S052</accession>
<dbReference type="EMBL" id="PXYL01000022">
    <property type="protein sequence ID" value="PSJ55813.1"/>
    <property type="molecule type" value="Genomic_DNA"/>
</dbReference>
<feature type="domain" description="Bacteriophage phiJL001 Gp84 C-terminal" evidence="1">
    <location>
        <begin position="193"/>
        <end position="268"/>
    </location>
</feature>
<organism evidence="2 3">
    <name type="scientific">Pseudaminobacter soli</name>
    <name type="common">ex Li et al. 2025</name>
    <dbReference type="NCBI Taxonomy" id="1295366"/>
    <lineage>
        <taxon>Bacteria</taxon>
        <taxon>Pseudomonadati</taxon>
        <taxon>Pseudomonadota</taxon>
        <taxon>Alphaproteobacteria</taxon>
        <taxon>Hyphomicrobiales</taxon>
        <taxon>Phyllobacteriaceae</taxon>
        <taxon>Pseudaminobacter</taxon>
    </lineage>
</organism>
<dbReference type="RefSeq" id="WP_106726978.1">
    <property type="nucleotide sequence ID" value="NZ_PXYL01000022.1"/>
</dbReference>
<keyword evidence="3" id="KW-1185">Reference proteome</keyword>
<sequence>MSYDTPETSVDQGQPYFLYLFDNGVSQVRLASDATDLRKDPELSGEAKTWTGSPIKHENIKQTGNIEKNYVDLIFPLSDPYGRTLLSPAPQITTVTIWRGHHTDLSEQHRVIWKGRIVGTKEVGQTIRVTVESIFTSMRRPGCRARYQRTCRHALYLPGCNLNVSDFKVPATVTAVNTLALTVAAAASKEDGYYKAGVVIFNGLYGWVEKHVGNQLTLITQINGLAEAVAKSGSAAVEIAPGCDLSVKTCNAKFNNRLNFGGFPFMTDENPFSISIV</sequence>
<dbReference type="InterPro" id="IPR011928">
    <property type="entry name" value="Phage_phiJL001_Gp84"/>
</dbReference>
<dbReference type="AlphaFoldDB" id="A0A2P7S052"/>
<dbReference type="Pfam" id="PF09356">
    <property type="entry name" value="Phage_BR0599"/>
    <property type="match status" value="1"/>
</dbReference>
<evidence type="ECO:0000259" key="1">
    <source>
        <dbReference type="Pfam" id="PF09356"/>
    </source>
</evidence>
<comment type="caution">
    <text evidence="2">The sequence shown here is derived from an EMBL/GenBank/DDBJ whole genome shotgun (WGS) entry which is preliminary data.</text>
</comment>
<reference evidence="2 3" key="1">
    <citation type="submission" date="2018-03" db="EMBL/GenBank/DDBJ databases">
        <title>The draft genome of Mesorhizobium soli JCM 19897.</title>
        <authorList>
            <person name="Li L."/>
            <person name="Liu L."/>
            <person name="Liang L."/>
            <person name="Wang T."/>
            <person name="Zhang X."/>
        </authorList>
    </citation>
    <scope>NUCLEOTIDE SEQUENCE [LARGE SCALE GENOMIC DNA]</scope>
    <source>
        <strain evidence="2 3">JCM 19897</strain>
    </source>
</reference>
<evidence type="ECO:0000313" key="2">
    <source>
        <dbReference type="EMBL" id="PSJ55813.1"/>
    </source>
</evidence>
<protein>
    <recommendedName>
        <fullName evidence="1">Bacteriophage phiJL001 Gp84 C-terminal domain-containing protein</fullName>
    </recommendedName>
</protein>
<evidence type="ECO:0000313" key="3">
    <source>
        <dbReference type="Proteomes" id="UP000240653"/>
    </source>
</evidence>
<gene>
    <name evidence="2" type="ORF">C7I85_26370</name>
</gene>
<dbReference type="NCBIfam" id="TIGR02218">
    <property type="entry name" value="phg_TIGR02218"/>
    <property type="match status" value="1"/>
</dbReference>
<dbReference type="OrthoDB" id="1633386at2"/>
<dbReference type="InterPro" id="IPR018964">
    <property type="entry name" value="Phage_phiJL001_Gp84_C"/>
</dbReference>
<name>A0A2P7S052_9HYPH</name>
<dbReference type="Proteomes" id="UP000240653">
    <property type="component" value="Unassembled WGS sequence"/>
</dbReference>